<evidence type="ECO:0000313" key="1">
    <source>
        <dbReference type="EMBL" id="NER13550.1"/>
    </source>
</evidence>
<reference evidence="1 2" key="1">
    <citation type="submission" date="2020-01" db="EMBL/GenBank/DDBJ databases">
        <title>Leptobacterium flavescens.</title>
        <authorList>
            <person name="Wang G."/>
        </authorList>
    </citation>
    <scope>NUCLEOTIDE SEQUENCE [LARGE SCALE GENOMIC DNA]</scope>
    <source>
        <strain evidence="1 2">KCTC 22160</strain>
    </source>
</reference>
<dbReference type="Proteomes" id="UP000468581">
    <property type="component" value="Unassembled WGS sequence"/>
</dbReference>
<gene>
    <name evidence="1" type="ORF">GWK08_08890</name>
</gene>
<accession>A0A6P0UM83</accession>
<protein>
    <submittedName>
        <fullName evidence="1">Uncharacterized protein</fullName>
    </submittedName>
</protein>
<keyword evidence="2" id="KW-1185">Reference proteome</keyword>
<organism evidence="1 2">
    <name type="scientific">Leptobacterium flavescens</name>
    <dbReference type="NCBI Taxonomy" id="472055"/>
    <lineage>
        <taxon>Bacteria</taxon>
        <taxon>Pseudomonadati</taxon>
        <taxon>Bacteroidota</taxon>
        <taxon>Flavobacteriia</taxon>
        <taxon>Flavobacteriales</taxon>
        <taxon>Flavobacteriaceae</taxon>
        <taxon>Leptobacterium</taxon>
    </lineage>
</organism>
<sequence>MLDTLEFQLNNVSTKKIDLQPGTDGYSYYSDFNRLLYLRLMEMEGKYIERDFKVRKEGVKQSPTADMFESETRNTHAYVSREMRIIQKDDTLNSYYLNTRGKLNITSADYRVRWSESISKDALIFSLSVPKYLYGHNIGQFVPNVHSQEFMRNPFGWRMWNRQTQNLLPRIVQFIYRFFDDLTYYLSMPSIQNFNIADVELLRIDFCYNQFFPSQAMALDKLEAQKKFYNSRVRKNSKVHSDYKTSFNYRHSDNGFYFKIYHKGEEFLRPKGRDNKSDFKRLLGENLKFLEENKQDLLPKLSTCFKAHFEKDFARQNGNVYDKLVKYYESYLKLKENKKFTKEVDGYLPFKLTFLIDQADKVLRYEMNFTKRYISTIYKRSVFRKTCNHWNRHKTIYRNVHRYNRELSRGNKLKAEQIKHAYRLDKKQFEIHVAIDKSLHKKHRFYFKSDDELLRHESVFHDYKGFTLNRHYKIKEYDDATVTNQLMETLVKMFKEEIEYFQVKDFKKVETVLDAIDSYNSHVDNKILNYNRQWGENAHKKLTHTNKRKYGLSKLNKHRFKLVLDNMNKGKSLETIRHEMGFSKSAYYQLLKDLKMFDIYKQTVKSKFNHYIIKTDFSTYYDNFYTIKDYGKLLFSPDTSVLSKDVFKR</sequence>
<dbReference type="EMBL" id="JAABOO010000002">
    <property type="protein sequence ID" value="NER13550.1"/>
    <property type="molecule type" value="Genomic_DNA"/>
</dbReference>
<dbReference type="AlphaFoldDB" id="A0A6P0UM83"/>
<dbReference type="RefSeq" id="WP_163606586.1">
    <property type="nucleotide sequence ID" value="NZ_JAABOO010000002.1"/>
</dbReference>
<evidence type="ECO:0000313" key="2">
    <source>
        <dbReference type="Proteomes" id="UP000468581"/>
    </source>
</evidence>
<proteinExistence type="predicted"/>
<name>A0A6P0UM83_9FLAO</name>
<comment type="caution">
    <text evidence="1">The sequence shown here is derived from an EMBL/GenBank/DDBJ whole genome shotgun (WGS) entry which is preliminary data.</text>
</comment>